<keyword evidence="1" id="KW-0472">Membrane</keyword>
<dbReference type="Pfam" id="PF05552">
    <property type="entry name" value="MS_channel_1st_1"/>
    <property type="match status" value="2"/>
</dbReference>
<accession>A0A2H0WZU1</accession>
<organism evidence="2 3">
    <name type="scientific">Candidatus Collierbacteria bacterium CG09_land_8_20_14_0_10_46_12</name>
    <dbReference type="NCBI Taxonomy" id="1974533"/>
    <lineage>
        <taxon>Bacteria</taxon>
        <taxon>Candidatus Collieribacteriota</taxon>
    </lineage>
</organism>
<feature type="transmembrane region" description="Helical" evidence="1">
    <location>
        <begin position="185"/>
        <end position="207"/>
    </location>
</feature>
<evidence type="ECO:0000313" key="2">
    <source>
        <dbReference type="EMBL" id="PIS18176.1"/>
    </source>
</evidence>
<keyword evidence="1" id="KW-1133">Transmembrane helix</keyword>
<dbReference type="InterPro" id="IPR008910">
    <property type="entry name" value="MSC_TM_helix"/>
</dbReference>
<gene>
    <name evidence="2" type="ORF">COT54_00705</name>
</gene>
<comment type="caution">
    <text evidence="2">The sequence shown here is derived from an EMBL/GenBank/DDBJ whole genome shotgun (WGS) entry which is preliminary data.</text>
</comment>
<feature type="transmembrane region" description="Helical" evidence="1">
    <location>
        <begin position="24"/>
        <end position="45"/>
    </location>
</feature>
<dbReference type="Gene3D" id="1.10.287.1260">
    <property type="match status" value="1"/>
</dbReference>
<dbReference type="Proteomes" id="UP000229574">
    <property type="component" value="Unassembled WGS sequence"/>
</dbReference>
<reference evidence="3" key="1">
    <citation type="submission" date="2017-09" db="EMBL/GenBank/DDBJ databases">
        <title>Depth-based differentiation of microbial function through sediment-hosted aquifers and enrichment of novel symbionts in the deep terrestrial subsurface.</title>
        <authorList>
            <person name="Probst A.J."/>
            <person name="Ladd B."/>
            <person name="Jarett J.K."/>
            <person name="Geller-Mcgrath D.E."/>
            <person name="Sieber C.M.K."/>
            <person name="Emerson J.B."/>
            <person name="Anantharaman K."/>
            <person name="Thomas B.C."/>
            <person name="Malmstrom R."/>
            <person name="Stieglmeier M."/>
            <person name="Klingl A."/>
            <person name="Woyke T."/>
            <person name="Ryan C.M."/>
            <person name="Banfield J.F."/>
        </authorList>
    </citation>
    <scope>NUCLEOTIDE SEQUENCE [LARGE SCALE GENOMIC DNA]</scope>
</reference>
<dbReference type="AlphaFoldDB" id="A0A2H0WZU1"/>
<keyword evidence="1" id="KW-0812">Transmembrane</keyword>
<proteinExistence type="predicted"/>
<evidence type="ECO:0000313" key="3">
    <source>
        <dbReference type="Proteomes" id="UP000229574"/>
    </source>
</evidence>
<feature type="transmembrane region" description="Helical" evidence="1">
    <location>
        <begin position="119"/>
        <end position="141"/>
    </location>
</feature>
<feature type="transmembrane region" description="Helical" evidence="1">
    <location>
        <begin position="162"/>
        <end position="179"/>
    </location>
</feature>
<sequence length="230" mass="24711">MDIMAWQNALYSVWISTITSSLDLFPHILGAIIVATLGIILGNWIKTLTIKSLQLLRFETLIKDSKFKAFLTKAEVTDKVEVVVGSVLKWLIVLTFFIAATNILGLSAVSSVLGGVLGYVPNIISAVIVMAIGVLLAGLLEGVVKGALASVDLKTSRLMGKIASYTVVTITTLAAFSELKIASSFINILFIGFVSMLALGFGLAIGLGAKDVIGQFLSDWYKELRKELKK</sequence>
<evidence type="ECO:0008006" key="4">
    <source>
        <dbReference type="Google" id="ProtNLM"/>
    </source>
</evidence>
<feature type="transmembrane region" description="Helical" evidence="1">
    <location>
        <begin position="90"/>
        <end position="113"/>
    </location>
</feature>
<protein>
    <recommendedName>
        <fullName evidence="4">Small-conductance mechanosensitive ion channel</fullName>
    </recommendedName>
</protein>
<name>A0A2H0WZU1_9BACT</name>
<dbReference type="EMBL" id="PEYY01000028">
    <property type="protein sequence ID" value="PIS18176.1"/>
    <property type="molecule type" value="Genomic_DNA"/>
</dbReference>
<evidence type="ECO:0000256" key="1">
    <source>
        <dbReference type="SAM" id="Phobius"/>
    </source>
</evidence>